<dbReference type="InterPro" id="IPR035938">
    <property type="entry name" value="Hemerythrin-like_sf"/>
</dbReference>
<dbReference type="Gene3D" id="1.20.120.50">
    <property type="entry name" value="Hemerythrin-like"/>
    <property type="match status" value="1"/>
</dbReference>
<dbReference type="PANTHER" id="PTHR37164">
    <property type="entry name" value="BACTERIOHEMERYTHRIN"/>
    <property type="match status" value="1"/>
</dbReference>
<evidence type="ECO:0000313" key="6">
    <source>
        <dbReference type="Proteomes" id="UP000192906"/>
    </source>
</evidence>
<organism evidence="5 6">
    <name type="scientific">Desulfovibrio gilichinskyi</name>
    <dbReference type="NCBI Taxonomy" id="1519643"/>
    <lineage>
        <taxon>Bacteria</taxon>
        <taxon>Pseudomonadati</taxon>
        <taxon>Thermodesulfobacteriota</taxon>
        <taxon>Desulfovibrionia</taxon>
        <taxon>Desulfovibrionales</taxon>
        <taxon>Desulfovibrionaceae</taxon>
        <taxon>Desulfovibrio</taxon>
    </lineage>
</organism>
<dbReference type="PANTHER" id="PTHR37164:SF1">
    <property type="entry name" value="BACTERIOHEMERYTHRIN"/>
    <property type="match status" value="1"/>
</dbReference>
<evidence type="ECO:0000256" key="3">
    <source>
        <dbReference type="ARBA" id="ARBA00023004"/>
    </source>
</evidence>
<accession>A0A1X7CA69</accession>
<evidence type="ECO:0000313" key="5">
    <source>
        <dbReference type="EMBL" id="SME92751.1"/>
    </source>
</evidence>
<dbReference type="OrthoDB" id="9774644at2"/>
<dbReference type="RefSeq" id="WP_085097965.1">
    <property type="nucleotide sequence ID" value="NZ_FWZU01000001.1"/>
</dbReference>
<keyword evidence="6" id="KW-1185">Reference proteome</keyword>
<proteinExistence type="inferred from homology"/>
<dbReference type="Proteomes" id="UP000192906">
    <property type="component" value="Unassembled WGS sequence"/>
</dbReference>
<dbReference type="GO" id="GO:0046872">
    <property type="term" value="F:metal ion binding"/>
    <property type="evidence" value="ECO:0007669"/>
    <property type="project" value="UniProtKB-KW"/>
</dbReference>
<evidence type="ECO:0000259" key="4">
    <source>
        <dbReference type="Pfam" id="PF01814"/>
    </source>
</evidence>
<evidence type="ECO:0000256" key="1">
    <source>
        <dbReference type="ARBA" id="ARBA00010587"/>
    </source>
</evidence>
<protein>
    <submittedName>
        <fullName evidence="5">Hemerythrin</fullName>
    </submittedName>
</protein>
<keyword evidence="3" id="KW-0408">Iron</keyword>
<reference evidence="6" key="1">
    <citation type="submission" date="2017-04" db="EMBL/GenBank/DDBJ databases">
        <authorList>
            <person name="Varghese N."/>
            <person name="Submissions S."/>
        </authorList>
    </citation>
    <scope>NUCLEOTIDE SEQUENCE [LARGE SCALE GENOMIC DNA]</scope>
    <source>
        <strain evidence="6">K3S</strain>
    </source>
</reference>
<dbReference type="NCBIfam" id="TIGR02481">
    <property type="entry name" value="hemeryth_dom"/>
    <property type="match status" value="1"/>
</dbReference>
<gene>
    <name evidence="5" type="ORF">SAMN06295933_0568</name>
</gene>
<dbReference type="AlphaFoldDB" id="A0A1X7CA69"/>
<evidence type="ECO:0000256" key="2">
    <source>
        <dbReference type="ARBA" id="ARBA00022723"/>
    </source>
</evidence>
<dbReference type="NCBIfam" id="NF033749">
    <property type="entry name" value="bact_hemeryth"/>
    <property type="match status" value="1"/>
</dbReference>
<dbReference type="SUPFAM" id="SSF47188">
    <property type="entry name" value="Hemerythrin-like"/>
    <property type="match status" value="1"/>
</dbReference>
<sequence>MASNCINGKFLCTGFGLVDSQHNNFIKLLERIRSQIPSANKGEIDLILDELFLYSLYHFETEERLLEKYNLESFPKHLEQHREYTEKMEQFKIDCLLEKAELTLEIIEFLEQWLINHIKETDVIDFQAAQKIDDAKM</sequence>
<dbReference type="Pfam" id="PF01814">
    <property type="entry name" value="Hemerythrin"/>
    <property type="match status" value="1"/>
</dbReference>
<dbReference type="InterPro" id="IPR012312">
    <property type="entry name" value="Hemerythrin-like"/>
</dbReference>
<dbReference type="EMBL" id="FWZU01000001">
    <property type="protein sequence ID" value="SME92751.1"/>
    <property type="molecule type" value="Genomic_DNA"/>
</dbReference>
<dbReference type="CDD" id="cd12107">
    <property type="entry name" value="Hemerythrin"/>
    <property type="match status" value="1"/>
</dbReference>
<dbReference type="STRING" id="1519643.SAMN06295933_0568"/>
<comment type="similarity">
    <text evidence="1">Belongs to the hemerythrin family.</text>
</comment>
<keyword evidence="2" id="KW-0479">Metal-binding</keyword>
<dbReference type="InterPro" id="IPR012827">
    <property type="entry name" value="Hemerythrin_metal-bd"/>
</dbReference>
<feature type="domain" description="Hemerythrin-like" evidence="4">
    <location>
        <begin position="16"/>
        <end position="126"/>
    </location>
</feature>
<name>A0A1X7CA69_9BACT</name>
<dbReference type="InterPro" id="IPR050669">
    <property type="entry name" value="Hemerythrin"/>
</dbReference>